<accession>A0A1M5T3N1</accession>
<protein>
    <submittedName>
        <fullName evidence="1">Uncharacterized protein</fullName>
    </submittedName>
</protein>
<evidence type="ECO:0000313" key="1">
    <source>
        <dbReference type="EMBL" id="SHH45357.1"/>
    </source>
</evidence>
<dbReference type="EMBL" id="FQXN01000004">
    <property type="protein sequence ID" value="SHH45357.1"/>
    <property type="molecule type" value="Genomic_DNA"/>
</dbReference>
<dbReference type="Proteomes" id="UP000242592">
    <property type="component" value="Unassembled WGS sequence"/>
</dbReference>
<sequence length="836" mass="95749">MKKLYSLIILFILVSLGISNAISFEHATIYYPKGYEKLAIKIGNKFESIRKYVIDIFSFDPGKINIFIEPNTVITNGYANYLQNNTIKLYTWHPTGLDYTYLPLDDWYTFLLIHEFTHLVTLRKLKGLNRICAELKMPYVPNFGKFSYEAFTVFSESSHSENSGRLNNPNISDELFKTFDKTLPNDSLMNDFRYGLVNYNANGGFLKYLIDKYGVQKVRTYIENSMNWSYSWPELMLNFSFPYISSFRLLYLIQNPFKSIFGISYKKSIEEWLDSLKDTKTPGKLVYKGVNERIYKIETINNELYILSSSFGAVSGYFNHPINKLTIISKNGVIKKRIYLSANDFKVEKNNIYILKYGDNNMEIWNVTQNKKLASGKISAFDVYNGKLVYSLYNDMEDISIIKGLDKDFRVNGFIRNLAFTGEKLYYLVGNSLWKFENGKANLIDNFSLKGAFLKKKDKDVYLVSKINGKMEFVKVGTPFIKISNNLNIIDASIDGELFFVTYLQNKPGMGVYKTQTNHETVENKILEIPKTHNYKYKSLSQFDEYKYALIPSVFAPFFFTNYFLPISPYDLGISGWIAGALFDFTNTNNDFFIAPYISNFSTYEPYNNEYIESNYNSFGFGYGIITQNLNKNNIISINLSDFKNSIHVGVTSFSIEILNSNIGFNKRINLQINGLTNYLLNNTVLKLDGKLSVALNYSSENFSFGIGEINNFAYDGTTTNLSPSFYIGVLNFISQQSYLYGNVSFDFEGLNIYGVSINNIFSFYKQSGIGIGYIGHYNFNNVSKSSNNFILYSYIGHPKSNIMYLQAGIIGNLKGEIKPFIGLGTSPHNISAILY</sequence>
<dbReference type="STRING" id="1123380.SAMN02745199_1151"/>
<keyword evidence="2" id="KW-1185">Reference proteome</keyword>
<evidence type="ECO:0000313" key="2">
    <source>
        <dbReference type="Proteomes" id="UP000242592"/>
    </source>
</evidence>
<gene>
    <name evidence="1" type="ORF">SAMN02745199_1151</name>
</gene>
<dbReference type="OrthoDB" id="38551at2"/>
<dbReference type="AlphaFoldDB" id="A0A1M5T3N1"/>
<reference evidence="2" key="1">
    <citation type="submission" date="2016-11" db="EMBL/GenBank/DDBJ databases">
        <authorList>
            <person name="Varghese N."/>
            <person name="Submissions S."/>
        </authorList>
    </citation>
    <scope>NUCLEOTIDE SEQUENCE [LARGE SCALE GENOMIC DNA]</scope>
    <source>
        <strain evidence="2">DSM 15807</strain>
    </source>
</reference>
<name>A0A1M5T3N1_9BACT</name>
<proteinExistence type="predicted"/>
<dbReference type="RefSeq" id="WP_073073123.1">
    <property type="nucleotide sequence ID" value="NZ_FQXN01000004.1"/>
</dbReference>
<organism evidence="1 2">
    <name type="scientific">Thermosipho atlanticus DSM 15807</name>
    <dbReference type="NCBI Taxonomy" id="1123380"/>
    <lineage>
        <taxon>Bacteria</taxon>
        <taxon>Thermotogati</taxon>
        <taxon>Thermotogota</taxon>
        <taxon>Thermotogae</taxon>
        <taxon>Thermotogales</taxon>
        <taxon>Fervidobacteriaceae</taxon>
        <taxon>Thermosipho</taxon>
    </lineage>
</organism>